<dbReference type="InterPro" id="IPR031723">
    <property type="entry name" value="DMSP_lyase"/>
</dbReference>
<dbReference type="RefSeq" id="WP_049644832.1">
    <property type="nucleotide sequence ID" value="NZ_LFTY01000002.1"/>
</dbReference>
<dbReference type="EMBL" id="LFTY01000002">
    <property type="protein sequence ID" value="KMW59340.1"/>
    <property type="molecule type" value="Genomic_DNA"/>
</dbReference>
<evidence type="ECO:0000313" key="1">
    <source>
        <dbReference type="EMBL" id="KMW59340.1"/>
    </source>
</evidence>
<dbReference type="InterPro" id="IPR011051">
    <property type="entry name" value="RmlC_Cupin_sf"/>
</dbReference>
<organism evidence="1 2">
    <name type="scientific">Candidatus Rhodobacter oscarellae</name>
    <dbReference type="NCBI Taxonomy" id="1675527"/>
    <lineage>
        <taxon>Bacteria</taxon>
        <taxon>Pseudomonadati</taxon>
        <taxon>Pseudomonadota</taxon>
        <taxon>Alphaproteobacteria</taxon>
        <taxon>Rhodobacterales</taxon>
        <taxon>Rhodobacter group</taxon>
        <taxon>Rhodobacter</taxon>
    </lineage>
</organism>
<dbReference type="OrthoDB" id="9083851at2"/>
<comment type="caution">
    <text evidence="1">The sequence shown here is derived from an EMBL/GenBank/DDBJ whole genome shotgun (WGS) entry which is preliminary data.</text>
</comment>
<proteinExistence type="predicted"/>
<dbReference type="InterPro" id="IPR014710">
    <property type="entry name" value="RmlC-like_jellyroll"/>
</dbReference>
<dbReference type="CDD" id="cd20282">
    <property type="entry name" value="cupin_DddQ"/>
    <property type="match status" value="1"/>
</dbReference>
<reference evidence="1 2" key="1">
    <citation type="submission" date="2015-06" db="EMBL/GenBank/DDBJ databases">
        <title>Draft genome sequence of an Alphaproteobacteria species associated to the Mediterranean sponge Oscarella lobularis.</title>
        <authorList>
            <person name="Jourda C."/>
            <person name="Santini S."/>
            <person name="Claverie J.-M."/>
        </authorList>
    </citation>
    <scope>NUCLEOTIDE SEQUENCE [LARGE SCALE GENOMIC DNA]</scope>
    <source>
        <strain evidence="1">IGS</strain>
    </source>
</reference>
<dbReference type="Gene3D" id="2.60.120.10">
    <property type="entry name" value="Jelly Rolls"/>
    <property type="match status" value="1"/>
</dbReference>
<dbReference type="GO" id="GO:0047869">
    <property type="term" value="F:dimethylpropiothetin dethiomethylase activity"/>
    <property type="evidence" value="ECO:0007669"/>
    <property type="project" value="InterPro"/>
</dbReference>
<name>A0A0J9E974_9RHOB</name>
<protein>
    <submittedName>
        <fullName evidence="1">Uncharacterized protein</fullName>
    </submittedName>
</protein>
<dbReference type="AlphaFoldDB" id="A0A0J9E974"/>
<dbReference type="SUPFAM" id="SSF51182">
    <property type="entry name" value="RmlC-like cupins"/>
    <property type="match status" value="1"/>
</dbReference>
<dbReference type="Pfam" id="PF16867">
    <property type="entry name" value="DMSP_lyase"/>
    <property type="match status" value="1"/>
</dbReference>
<gene>
    <name evidence="1" type="ORF">AIOL_004322</name>
</gene>
<sequence length="188" mass="21023">MTGLAGLLEAARRLHEATPSLRDFAPWPRDLRPVPKPPVPCPASALLAGLPARAPLLAETMAVADQLEWRRTYSADEVGQDFLNRYGYVELYGPCGHFHSAQSRGYIAFWDAGLDYGWHDHAAEERYFALHGSPLFLSRSQPKARLQPGETRSHASYEQHAMRTLDTPFFCYAIWRGAGLAELPRMSA</sequence>
<accession>A0A0J9E974</accession>
<dbReference type="Proteomes" id="UP000037178">
    <property type="component" value="Unassembled WGS sequence"/>
</dbReference>
<evidence type="ECO:0000313" key="2">
    <source>
        <dbReference type="Proteomes" id="UP000037178"/>
    </source>
</evidence>
<keyword evidence="2" id="KW-1185">Reference proteome</keyword>
<dbReference type="PATRIC" id="fig|1675527.3.peg.4522"/>
<dbReference type="STRING" id="1675527.AIOL_004322"/>